<dbReference type="Proteomes" id="UP001596547">
    <property type="component" value="Unassembled WGS sequence"/>
</dbReference>
<comment type="caution">
    <text evidence="1">The sequence shown here is derived from an EMBL/GenBank/DDBJ whole genome shotgun (WGS) entry which is preliminary data.</text>
</comment>
<dbReference type="RefSeq" id="WP_276302826.1">
    <property type="nucleotide sequence ID" value="NZ_CP119992.1"/>
</dbReference>
<evidence type="ECO:0000313" key="2">
    <source>
        <dbReference type="Proteomes" id="UP001596547"/>
    </source>
</evidence>
<dbReference type="AlphaFoldDB" id="A0ABD6ADF8"/>
<evidence type="ECO:0000313" key="1">
    <source>
        <dbReference type="EMBL" id="MFC7317938.1"/>
    </source>
</evidence>
<accession>A0ABD6ADF8</accession>
<keyword evidence="2" id="KW-1185">Reference proteome</keyword>
<protein>
    <submittedName>
        <fullName evidence="1">Uncharacterized protein</fullName>
    </submittedName>
</protein>
<gene>
    <name evidence="1" type="ORF">ACFQPE_14215</name>
</gene>
<name>A0ABD6ADF8_9EURY</name>
<dbReference type="GeneID" id="79315379"/>
<proteinExistence type="predicted"/>
<dbReference type="EMBL" id="JBHTBF010000002">
    <property type="protein sequence ID" value="MFC7317938.1"/>
    <property type="molecule type" value="Genomic_DNA"/>
</dbReference>
<sequence length="51" mass="5790">MVDTDDALRTFLRRADEIIHEYDNGYMDADAAMSAMETYVDDLRETVDGDG</sequence>
<organism evidence="1 2">
    <name type="scientific">Halomarina halobia</name>
    <dbReference type="NCBI Taxonomy" id="3033386"/>
    <lineage>
        <taxon>Archaea</taxon>
        <taxon>Methanobacteriati</taxon>
        <taxon>Methanobacteriota</taxon>
        <taxon>Stenosarchaea group</taxon>
        <taxon>Halobacteria</taxon>
        <taxon>Halobacteriales</taxon>
        <taxon>Natronomonadaceae</taxon>
        <taxon>Halomarina</taxon>
    </lineage>
</organism>
<reference evidence="1 2" key="1">
    <citation type="journal article" date="2019" name="Int. J. Syst. Evol. Microbiol.">
        <title>The Global Catalogue of Microorganisms (GCM) 10K type strain sequencing project: providing services to taxonomists for standard genome sequencing and annotation.</title>
        <authorList>
            <consortium name="The Broad Institute Genomics Platform"/>
            <consortium name="The Broad Institute Genome Sequencing Center for Infectious Disease"/>
            <person name="Wu L."/>
            <person name="Ma J."/>
        </authorList>
    </citation>
    <scope>NUCLEOTIDE SEQUENCE [LARGE SCALE GENOMIC DNA]</scope>
    <source>
        <strain evidence="1 2">PSR21</strain>
    </source>
</reference>